<feature type="transmembrane region" description="Helical" evidence="1">
    <location>
        <begin position="192"/>
        <end position="208"/>
    </location>
</feature>
<keyword evidence="3" id="KW-1185">Reference proteome</keyword>
<reference evidence="2 3" key="1">
    <citation type="submission" date="2019-02" db="EMBL/GenBank/DDBJ databases">
        <title>Genomic Encyclopedia of Type Strains, Phase IV (KMG-IV): sequencing the most valuable type-strain genomes for metagenomic binning, comparative biology and taxonomic classification.</title>
        <authorList>
            <person name="Goeker M."/>
        </authorList>
    </citation>
    <scope>NUCLEOTIDE SEQUENCE [LARGE SCALE GENOMIC DNA]</scope>
    <source>
        <strain evidence="2 3">DSM 43045</strain>
    </source>
</reference>
<dbReference type="Proteomes" id="UP000293289">
    <property type="component" value="Unassembled WGS sequence"/>
</dbReference>
<accession>A0A4Q7MI53</accession>
<feature type="transmembrane region" description="Helical" evidence="1">
    <location>
        <begin position="341"/>
        <end position="358"/>
    </location>
</feature>
<protein>
    <recommendedName>
        <fullName evidence="4">4-amino-4-deoxy-L-arabinose transferase-like glycosyltransferase</fullName>
    </recommendedName>
</protein>
<dbReference type="AlphaFoldDB" id="A0A4Q7MI53"/>
<proteinExistence type="predicted"/>
<feature type="transmembrane region" description="Helical" evidence="1">
    <location>
        <begin position="168"/>
        <end position="186"/>
    </location>
</feature>
<evidence type="ECO:0008006" key="4">
    <source>
        <dbReference type="Google" id="ProtNLM"/>
    </source>
</evidence>
<feature type="transmembrane region" description="Helical" evidence="1">
    <location>
        <begin position="12"/>
        <end position="32"/>
    </location>
</feature>
<keyword evidence="1" id="KW-0472">Membrane</keyword>
<organism evidence="2 3">
    <name type="scientific">Agromyces ramosus</name>
    <dbReference type="NCBI Taxonomy" id="33879"/>
    <lineage>
        <taxon>Bacteria</taxon>
        <taxon>Bacillati</taxon>
        <taxon>Actinomycetota</taxon>
        <taxon>Actinomycetes</taxon>
        <taxon>Micrococcales</taxon>
        <taxon>Microbacteriaceae</taxon>
        <taxon>Agromyces</taxon>
    </lineage>
</organism>
<evidence type="ECO:0000313" key="3">
    <source>
        <dbReference type="Proteomes" id="UP000293289"/>
    </source>
</evidence>
<feature type="transmembrane region" description="Helical" evidence="1">
    <location>
        <begin position="370"/>
        <end position="390"/>
    </location>
</feature>
<feature type="transmembrane region" description="Helical" evidence="1">
    <location>
        <begin position="215"/>
        <end position="231"/>
    </location>
</feature>
<feature type="transmembrane region" description="Helical" evidence="1">
    <location>
        <begin position="143"/>
        <end position="161"/>
    </location>
</feature>
<sequence length="595" mass="63445">MFERIRSWNERRPATVAVVGLLLSSTILYLVARPSQFFSDDFLNFARADEVGLTLSWLNGELFGHWLPARKALDWGLQLTRPVHWELALLVLVTFVGISAVLLRWAVVRITRSTGWGTFAAVMLPLTACVSGTIQWYAGAAQVAPALACSLVALCACLAFARAGTVMTAIASAAVMVASFVVAVLFDERAVVILFASPLLVPLLPECTRPLRRMLLLWTIAVPASLAWYLIQSAMTEDAPAQTRADPGTILVYLAKSLVQASMPALIGWNSRPALGGEALLWIIGATVLALLITLAWFGDARMRALYAVAVFIIVTIATVLPAAVVRAFEFGVDGALEPRYNFMAMPFGVIAVAVVLQHASPILRRARPVLRWLAICLVAIAAAASMVHLSANTIGAPARAWLERFAETSDGLRATQFYNVPVPESVVAGGFYPYNMLAELLPLVRVGSDTVVTDERAALANSDGSVTLVEPTIVGAADLTGADGLGEVRPGCWLADGGAGRLWFEPPPIPIESDLELITVEGAFEDSGAHLFAGADSASLRDMTAGVGGHVPVAGSSRWVTSYEFEDLGAIMVEIPPGEELCVSSVTIGSLPVR</sequence>
<evidence type="ECO:0000313" key="2">
    <source>
        <dbReference type="EMBL" id="RZS67921.1"/>
    </source>
</evidence>
<comment type="caution">
    <text evidence="2">The sequence shown here is derived from an EMBL/GenBank/DDBJ whole genome shotgun (WGS) entry which is preliminary data.</text>
</comment>
<evidence type="ECO:0000256" key="1">
    <source>
        <dbReference type="SAM" id="Phobius"/>
    </source>
</evidence>
<dbReference type="EMBL" id="SGWY01000001">
    <property type="protein sequence ID" value="RZS67921.1"/>
    <property type="molecule type" value="Genomic_DNA"/>
</dbReference>
<feature type="transmembrane region" description="Helical" evidence="1">
    <location>
        <begin position="87"/>
        <end position="107"/>
    </location>
</feature>
<keyword evidence="1" id="KW-1133">Transmembrane helix</keyword>
<gene>
    <name evidence="2" type="ORF">EV187_0343</name>
</gene>
<keyword evidence="1" id="KW-0812">Transmembrane</keyword>
<feature type="transmembrane region" description="Helical" evidence="1">
    <location>
        <begin position="279"/>
        <end position="298"/>
    </location>
</feature>
<dbReference type="RefSeq" id="WP_130351309.1">
    <property type="nucleotide sequence ID" value="NZ_SGWY01000001.1"/>
</dbReference>
<feature type="transmembrane region" description="Helical" evidence="1">
    <location>
        <begin position="119"/>
        <end position="137"/>
    </location>
</feature>
<name>A0A4Q7MI53_9MICO</name>
<feature type="transmembrane region" description="Helical" evidence="1">
    <location>
        <begin position="305"/>
        <end position="329"/>
    </location>
</feature>